<evidence type="ECO:0000256" key="4">
    <source>
        <dbReference type="ARBA" id="ARBA00023163"/>
    </source>
</evidence>
<reference evidence="7" key="1">
    <citation type="submission" date="2021-07" db="EMBL/GenBank/DDBJ databases">
        <authorList>
            <person name="Catto M.A."/>
            <person name="Jacobson A."/>
            <person name="Kennedy G."/>
            <person name="Labadie P."/>
            <person name="Hunt B.G."/>
            <person name="Srinivasan R."/>
        </authorList>
    </citation>
    <scope>NUCLEOTIDE SEQUENCE</scope>
    <source>
        <strain evidence="7">PL_HMW_Pooled</strain>
        <tissue evidence="7">Head</tissue>
    </source>
</reference>
<accession>A0AAE1LR48</accession>
<keyword evidence="8" id="KW-1185">Reference proteome</keyword>
<proteinExistence type="predicted"/>
<comment type="caution">
    <text evidence="7">The sequence shown here is derived from an EMBL/GenBank/DDBJ whole genome shotgun (WGS) entry which is preliminary data.</text>
</comment>
<dbReference type="Pfam" id="PF13873">
    <property type="entry name" value="Myb_DNA-bind_5"/>
    <property type="match status" value="1"/>
</dbReference>
<dbReference type="EMBL" id="JAHWGI010001343">
    <property type="protein sequence ID" value="KAK3928640.1"/>
    <property type="molecule type" value="Genomic_DNA"/>
</dbReference>
<keyword evidence="3" id="KW-0805">Transcription regulation</keyword>
<evidence type="ECO:0000256" key="5">
    <source>
        <dbReference type="ARBA" id="ARBA00025466"/>
    </source>
</evidence>
<dbReference type="InterPro" id="IPR028002">
    <property type="entry name" value="Myb_DNA-bind_5"/>
</dbReference>
<organism evidence="7 8">
    <name type="scientific">Frankliniella fusca</name>
    <dbReference type="NCBI Taxonomy" id="407009"/>
    <lineage>
        <taxon>Eukaryota</taxon>
        <taxon>Metazoa</taxon>
        <taxon>Ecdysozoa</taxon>
        <taxon>Arthropoda</taxon>
        <taxon>Hexapoda</taxon>
        <taxon>Insecta</taxon>
        <taxon>Pterygota</taxon>
        <taxon>Neoptera</taxon>
        <taxon>Paraneoptera</taxon>
        <taxon>Thysanoptera</taxon>
        <taxon>Terebrantia</taxon>
        <taxon>Thripoidea</taxon>
        <taxon>Thripidae</taxon>
        <taxon>Frankliniella</taxon>
    </lineage>
</organism>
<evidence type="ECO:0000256" key="2">
    <source>
        <dbReference type="ARBA" id="ARBA00016807"/>
    </source>
</evidence>
<protein>
    <recommendedName>
        <fullName evidence="2">Regulatory protein zeste</fullName>
    </recommendedName>
</protein>
<dbReference type="Proteomes" id="UP001219518">
    <property type="component" value="Unassembled WGS sequence"/>
</dbReference>
<evidence type="ECO:0000256" key="3">
    <source>
        <dbReference type="ARBA" id="ARBA00023015"/>
    </source>
</evidence>
<keyword evidence="4" id="KW-0804">Transcription</keyword>
<comment type="subunit">
    <text evidence="1">Self-associates forming complexes of several hundred monomers.</text>
</comment>
<name>A0AAE1LR48_9NEOP</name>
<evidence type="ECO:0000313" key="7">
    <source>
        <dbReference type="EMBL" id="KAK3928640.1"/>
    </source>
</evidence>
<comment type="function">
    <text evidence="5">Involved in transvection phenomena (= synapsis-dependent gene expression), where the synaptic pairing of chromosomes carrying genes with which zeste interacts influences the expression of these genes. Zeste binds to DNA and stimulates transcription from a nearby promoter.</text>
</comment>
<feature type="non-terminal residue" evidence="7">
    <location>
        <position position="144"/>
    </location>
</feature>
<evidence type="ECO:0000259" key="6">
    <source>
        <dbReference type="Pfam" id="PF13873"/>
    </source>
</evidence>
<evidence type="ECO:0000313" key="8">
    <source>
        <dbReference type="Proteomes" id="UP001219518"/>
    </source>
</evidence>
<reference evidence="7" key="2">
    <citation type="journal article" date="2023" name="BMC Genomics">
        <title>Pest status, molecular evolution, and epigenetic factors derived from the genome assembly of Frankliniella fusca, a thysanopteran phytovirus vector.</title>
        <authorList>
            <person name="Catto M.A."/>
            <person name="Labadie P.E."/>
            <person name="Jacobson A.L."/>
            <person name="Kennedy G.G."/>
            <person name="Srinivasan R."/>
            <person name="Hunt B.G."/>
        </authorList>
    </citation>
    <scope>NUCLEOTIDE SEQUENCE</scope>
    <source>
        <strain evidence="7">PL_HMW_Pooled</strain>
    </source>
</reference>
<feature type="domain" description="Myb/SANT-like DNA-binding" evidence="6">
    <location>
        <begin position="26"/>
        <end position="98"/>
    </location>
</feature>
<evidence type="ECO:0000256" key="1">
    <source>
        <dbReference type="ARBA" id="ARBA00011764"/>
    </source>
</evidence>
<gene>
    <name evidence="7" type="ORF">KUF71_016864</name>
</gene>
<dbReference type="AlphaFoldDB" id="A0AAE1LR48"/>
<sequence length="144" mass="16157">MYQVGTGWDIDPCRKDDWVQPAERGTPAQKTFLLEFLEQRPLLAQKEYGSAAGRKEAEAEWAGLARSLNNIRGGAQKTVVQWIKYWDDQRTAVKKRAARVRNHLAGTGGGRPLDLLSDYDRRVLGLMGGWTRVVGFTSVVDPLE</sequence>